<dbReference type="EMBL" id="JAWJWE010000036">
    <property type="protein sequence ID" value="KAK6628389.1"/>
    <property type="molecule type" value="Genomic_DNA"/>
</dbReference>
<gene>
    <name evidence="1" type="ORF">RUM43_002201</name>
</gene>
<accession>A0AAN8S5U2</accession>
<reference evidence="1 2" key="1">
    <citation type="submission" date="2023-10" db="EMBL/GenBank/DDBJ databases">
        <title>Genomes of two closely related lineages of the louse Polyplax serrata with different host specificities.</title>
        <authorList>
            <person name="Martinu J."/>
            <person name="Tarabai H."/>
            <person name="Stefka J."/>
            <person name="Hypsa V."/>
        </authorList>
    </citation>
    <scope>NUCLEOTIDE SEQUENCE [LARGE SCALE GENOMIC DNA]</scope>
    <source>
        <strain evidence="1">HR10_N</strain>
    </source>
</reference>
<organism evidence="1 2">
    <name type="scientific">Polyplax serrata</name>
    <name type="common">Common mouse louse</name>
    <dbReference type="NCBI Taxonomy" id="468196"/>
    <lineage>
        <taxon>Eukaryota</taxon>
        <taxon>Metazoa</taxon>
        <taxon>Ecdysozoa</taxon>
        <taxon>Arthropoda</taxon>
        <taxon>Hexapoda</taxon>
        <taxon>Insecta</taxon>
        <taxon>Pterygota</taxon>
        <taxon>Neoptera</taxon>
        <taxon>Paraneoptera</taxon>
        <taxon>Psocodea</taxon>
        <taxon>Troctomorpha</taxon>
        <taxon>Phthiraptera</taxon>
        <taxon>Anoplura</taxon>
        <taxon>Polyplacidae</taxon>
        <taxon>Polyplax</taxon>
    </lineage>
</organism>
<proteinExistence type="predicted"/>
<sequence>MAKFILFFSPVVSSFSLLSWTERKGQPESQPGMCVWILWRDTTHVARFSASPCSVPGVAFMAGNEPQIVFPRLMRFYDKRNAKLDSVT</sequence>
<protein>
    <submittedName>
        <fullName evidence="1">Uncharacterized protein</fullName>
    </submittedName>
</protein>
<name>A0AAN8S5U2_POLSC</name>
<dbReference type="AlphaFoldDB" id="A0AAN8S5U2"/>
<evidence type="ECO:0000313" key="1">
    <source>
        <dbReference type="EMBL" id="KAK6628389.1"/>
    </source>
</evidence>
<dbReference type="Proteomes" id="UP001372834">
    <property type="component" value="Unassembled WGS sequence"/>
</dbReference>
<comment type="caution">
    <text evidence="1">The sequence shown here is derived from an EMBL/GenBank/DDBJ whole genome shotgun (WGS) entry which is preliminary data.</text>
</comment>
<evidence type="ECO:0000313" key="2">
    <source>
        <dbReference type="Proteomes" id="UP001372834"/>
    </source>
</evidence>